<evidence type="ECO:0000256" key="4">
    <source>
        <dbReference type="ARBA" id="ARBA00022692"/>
    </source>
</evidence>
<dbReference type="InterPro" id="IPR010627">
    <property type="entry name" value="Prepilin_pept_A24_N"/>
</dbReference>
<keyword evidence="5 7" id="KW-1133">Transmembrane helix</keyword>
<keyword evidence="3" id="KW-1003">Cell membrane</keyword>
<dbReference type="PANTHER" id="PTHR30487:SF0">
    <property type="entry name" value="PREPILIN LEADER PEPTIDASE_N-METHYLTRANSFERASE-RELATED"/>
    <property type="match status" value="1"/>
</dbReference>
<feature type="domain" description="Prepilin peptidase A24 N-terminal" evidence="9">
    <location>
        <begin position="11"/>
        <end position="94"/>
    </location>
</feature>
<comment type="caution">
    <text evidence="10">The sequence shown here is derived from an EMBL/GenBank/DDBJ whole genome shotgun (WGS) entry which is preliminary data.</text>
</comment>
<dbReference type="Pfam" id="PF06750">
    <property type="entry name" value="A24_N_bact"/>
    <property type="match status" value="1"/>
</dbReference>
<feature type="transmembrane region" description="Helical" evidence="7">
    <location>
        <begin position="75"/>
        <end position="92"/>
    </location>
</feature>
<feature type="transmembrane region" description="Helical" evidence="7">
    <location>
        <begin position="232"/>
        <end position="255"/>
    </location>
</feature>
<protein>
    <submittedName>
        <fullName evidence="10">Prepilin peptidase</fullName>
    </submittedName>
</protein>
<gene>
    <name evidence="10" type="ORF">BBG48_009100</name>
</gene>
<dbReference type="InterPro" id="IPR000045">
    <property type="entry name" value="Prepilin_IV_endopep_pep"/>
</dbReference>
<dbReference type="AlphaFoldDB" id="A0A371IJG3"/>
<comment type="similarity">
    <text evidence="2">Belongs to the peptidase A24 family.</text>
</comment>
<dbReference type="GO" id="GO:0004190">
    <property type="term" value="F:aspartic-type endopeptidase activity"/>
    <property type="evidence" value="ECO:0007669"/>
    <property type="project" value="InterPro"/>
</dbReference>
<dbReference type="EMBL" id="MBEW02000026">
    <property type="protein sequence ID" value="RDY20604.1"/>
    <property type="molecule type" value="Genomic_DNA"/>
</dbReference>
<evidence type="ECO:0000313" key="11">
    <source>
        <dbReference type="Proteomes" id="UP000093352"/>
    </source>
</evidence>
<feature type="transmembrane region" description="Helical" evidence="7">
    <location>
        <begin position="194"/>
        <end position="220"/>
    </location>
</feature>
<feature type="domain" description="Prepilin type IV endopeptidase peptidase" evidence="8">
    <location>
        <begin position="105"/>
        <end position="214"/>
    </location>
</feature>
<accession>A0A371IJG3</accession>
<evidence type="ECO:0000259" key="9">
    <source>
        <dbReference type="Pfam" id="PF06750"/>
    </source>
</evidence>
<evidence type="ECO:0000256" key="6">
    <source>
        <dbReference type="ARBA" id="ARBA00023136"/>
    </source>
</evidence>
<proteinExistence type="inferred from homology"/>
<feature type="transmembrane region" description="Helical" evidence="7">
    <location>
        <begin position="47"/>
        <end position="63"/>
    </location>
</feature>
<evidence type="ECO:0000259" key="8">
    <source>
        <dbReference type="Pfam" id="PF01478"/>
    </source>
</evidence>
<evidence type="ECO:0000256" key="2">
    <source>
        <dbReference type="ARBA" id="ARBA00005801"/>
    </source>
</evidence>
<dbReference type="InterPro" id="IPR050882">
    <property type="entry name" value="Prepilin_peptidase/N-MTase"/>
</dbReference>
<evidence type="ECO:0000256" key="1">
    <source>
        <dbReference type="ARBA" id="ARBA00004651"/>
    </source>
</evidence>
<feature type="transmembrane region" description="Helical" evidence="7">
    <location>
        <begin position="6"/>
        <end position="27"/>
    </location>
</feature>
<feature type="transmembrane region" description="Helical" evidence="7">
    <location>
        <begin position="99"/>
        <end position="116"/>
    </location>
</feature>
<reference evidence="10 11" key="1">
    <citation type="journal article" date="2016" name="Genome Announc.">
        <title>Draft Genome Sequence of Criibacterium bergeronii gen. nov., sp. nov., Strain CCRI-22567T, Isolated from a Vaginal Sample from a Woman with Bacterial Vaginosis.</title>
        <authorList>
            <person name="Maheux A.F."/>
            <person name="Berube E."/>
            <person name="Boudreau D.K."/>
            <person name="Raymond F."/>
            <person name="Corbeil J."/>
            <person name="Roy P.H."/>
            <person name="Boissinot M."/>
            <person name="Omar R.F."/>
        </authorList>
    </citation>
    <scope>NUCLEOTIDE SEQUENCE [LARGE SCALE GENOMIC DNA]</scope>
    <source>
        <strain evidence="10 11">CCRI-22567</strain>
    </source>
</reference>
<dbReference type="GO" id="GO:0006465">
    <property type="term" value="P:signal peptide processing"/>
    <property type="evidence" value="ECO:0007669"/>
    <property type="project" value="TreeGrafter"/>
</dbReference>
<dbReference type="STRING" id="1871336.BBG48_08155"/>
<evidence type="ECO:0000256" key="7">
    <source>
        <dbReference type="SAM" id="Phobius"/>
    </source>
</evidence>
<sequence length="261" mass="29378">MNTFYAVFAFIFGTVFGSFYNVVIYRLPEQLPIANDRSMCFSCKHKLGALDLIPLISYIFLGGKCRYCKAKISPRYFIIELVTGLLFLVSFLKFGLSINFLGAVVFLSCLIIVAMIDLDTSSIYDIVLVIFGCVLAVILIFQNGFSIFLKENLIGAIIGFAIYYLIYFVSKIIYKQEAFGYGDVLLNTFIGLYLGKLFIIVSSFLSFIIALIFIGILTLLGKKFSLKAELPFGPYMCLSALMMTFYGQMLINWYISNILGL</sequence>
<feature type="transmembrane region" description="Helical" evidence="7">
    <location>
        <begin position="153"/>
        <end position="174"/>
    </location>
</feature>
<dbReference type="RefSeq" id="WP_068912080.1">
    <property type="nucleotide sequence ID" value="NZ_MBEW02000026.1"/>
</dbReference>
<dbReference type="GO" id="GO:0005886">
    <property type="term" value="C:plasma membrane"/>
    <property type="evidence" value="ECO:0007669"/>
    <property type="project" value="UniProtKB-SubCell"/>
</dbReference>
<evidence type="ECO:0000313" key="10">
    <source>
        <dbReference type="EMBL" id="RDY20604.1"/>
    </source>
</evidence>
<keyword evidence="11" id="KW-1185">Reference proteome</keyword>
<name>A0A371IJG3_9FIRM</name>
<organism evidence="10 11">
    <name type="scientific">Criibacterium bergeronii</name>
    <dbReference type="NCBI Taxonomy" id="1871336"/>
    <lineage>
        <taxon>Bacteria</taxon>
        <taxon>Bacillati</taxon>
        <taxon>Bacillota</taxon>
        <taxon>Clostridia</taxon>
        <taxon>Peptostreptococcales</taxon>
        <taxon>Filifactoraceae</taxon>
        <taxon>Criibacterium</taxon>
    </lineage>
</organism>
<feature type="transmembrane region" description="Helical" evidence="7">
    <location>
        <begin position="122"/>
        <end position="141"/>
    </location>
</feature>
<comment type="subcellular location">
    <subcellularLocation>
        <location evidence="1">Cell membrane</location>
        <topology evidence="1">Multi-pass membrane protein</topology>
    </subcellularLocation>
</comment>
<dbReference type="Proteomes" id="UP000093352">
    <property type="component" value="Unassembled WGS sequence"/>
</dbReference>
<dbReference type="PANTHER" id="PTHR30487">
    <property type="entry name" value="TYPE 4 PREPILIN-LIKE PROTEINS LEADER PEPTIDE-PROCESSING ENZYME"/>
    <property type="match status" value="1"/>
</dbReference>
<evidence type="ECO:0000256" key="3">
    <source>
        <dbReference type="ARBA" id="ARBA00022475"/>
    </source>
</evidence>
<evidence type="ECO:0000256" key="5">
    <source>
        <dbReference type="ARBA" id="ARBA00022989"/>
    </source>
</evidence>
<dbReference type="Gene3D" id="1.20.120.1220">
    <property type="match status" value="1"/>
</dbReference>
<dbReference type="Pfam" id="PF01478">
    <property type="entry name" value="Peptidase_A24"/>
    <property type="match status" value="1"/>
</dbReference>
<keyword evidence="4 7" id="KW-0812">Transmembrane</keyword>
<keyword evidence="6 7" id="KW-0472">Membrane</keyword>